<proteinExistence type="predicted"/>
<organism evidence="2 3">
    <name type="scientific">Desulfovibrio litoralis DSM 11393</name>
    <dbReference type="NCBI Taxonomy" id="1121455"/>
    <lineage>
        <taxon>Bacteria</taxon>
        <taxon>Pseudomonadati</taxon>
        <taxon>Thermodesulfobacteriota</taxon>
        <taxon>Desulfovibrionia</taxon>
        <taxon>Desulfovibrionales</taxon>
        <taxon>Desulfovibrionaceae</taxon>
        <taxon>Desulfovibrio</taxon>
    </lineage>
</organism>
<dbReference type="STRING" id="1121455.SAMN02745728_02344"/>
<name>A0A1M7TPQ8_9BACT</name>
<dbReference type="PROSITE" id="PS50234">
    <property type="entry name" value="VWFA"/>
    <property type="match status" value="1"/>
</dbReference>
<protein>
    <submittedName>
        <fullName evidence="2">Cobalamin biosynthesis protein CobT</fullName>
    </submittedName>
</protein>
<dbReference type="InterPro" id="IPR002035">
    <property type="entry name" value="VWF_A"/>
</dbReference>
<dbReference type="InterPro" id="IPR051928">
    <property type="entry name" value="NorD/CobT"/>
</dbReference>
<reference evidence="2 3" key="1">
    <citation type="submission" date="2016-12" db="EMBL/GenBank/DDBJ databases">
        <authorList>
            <person name="Song W.-J."/>
            <person name="Kurnit D.M."/>
        </authorList>
    </citation>
    <scope>NUCLEOTIDE SEQUENCE [LARGE SCALE GENOMIC DNA]</scope>
    <source>
        <strain evidence="2 3">DSM 11393</strain>
    </source>
</reference>
<dbReference type="SUPFAM" id="SSF53300">
    <property type="entry name" value="vWA-like"/>
    <property type="match status" value="1"/>
</dbReference>
<sequence>MKNKDIINALPLVAGILGRKYGINVEIGGETAYTDGNTIYLPDLPIDSDANLLGFARSFLDHEAAHIRETDFNALKVNKLDMLEKHIWNILEDYRVEHKLANIFPGCRHNFNWLIKKIFLEEYNLTTKQANSLETLSGVDTSQNTEAHITQDLLNWMLLKVRSWDVPELQANVCKLENNINSSLPDLLSKLELVLATVPTSCKNTQDCILIAKELVKILKKYLKSIEVQDQEKAGLTSSGVKDTSIEALKALLSNNLVLPDDLSTSIAKELSRVSRCPKDTYSVAIETQKSSIKLSSESIARAKMTSTALRTRLQALLQSNVNAKNRLGYTGRLNNQQIHRLSIGNAKIFKRQGIKQGVDTAVHILIDSSGSMHSELALASESCFAVASALYSLPKVKVAVTSFPGEMVATPKGDKSYISVGTILKHGEKLHNKFRISANGGTPMAEALWWTFQKMQALPEKRKIILLITDGKPDFITATEQAIRTAQHINVEVYGIGIGDNTIQALLPDTSQYIDNINNLVPVMFQLLQKALVRFR</sequence>
<dbReference type="SMART" id="SM00327">
    <property type="entry name" value="VWA"/>
    <property type="match status" value="1"/>
</dbReference>
<evidence type="ECO:0000313" key="3">
    <source>
        <dbReference type="Proteomes" id="UP000186469"/>
    </source>
</evidence>
<dbReference type="PANTHER" id="PTHR41248">
    <property type="entry name" value="NORD PROTEIN"/>
    <property type="match status" value="1"/>
</dbReference>
<dbReference type="InterPro" id="IPR036465">
    <property type="entry name" value="vWFA_dom_sf"/>
</dbReference>
<dbReference type="AlphaFoldDB" id="A0A1M7TPQ8"/>
<dbReference type="RefSeq" id="WP_072698007.1">
    <property type="nucleotide sequence ID" value="NZ_FRDI01000018.1"/>
</dbReference>
<gene>
    <name evidence="2" type="ORF">SAMN02745728_02344</name>
</gene>
<keyword evidence="3" id="KW-1185">Reference proteome</keyword>
<dbReference type="Pfam" id="PF00092">
    <property type="entry name" value="VWA"/>
    <property type="match status" value="1"/>
</dbReference>
<evidence type="ECO:0000259" key="1">
    <source>
        <dbReference type="PROSITE" id="PS50234"/>
    </source>
</evidence>
<accession>A0A1M7TPQ8</accession>
<dbReference type="PANTHER" id="PTHR41248:SF1">
    <property type="entry name" value="NORD PROTEIN"/>
    <property type="match status" value="1"/>
</dbReference>
<dbReference type="Proteomes" id="UP000186469">
    <property type="component" value="Unassembled WGS sequence"/>
</dbReference>
<feature type="domain" description="VWFA" evidence="1">
    <location>
        <begin position="362"/>
        <end position="518"/>
    </location>
</feature>
<evidence type="ECO:0000313" key="2">
    <source>
        <dbReference type="EMBL" id="SHN72731.1"/>
    </source>
</evidence>
<dbReference type="Gene3D" id="3.40.50.410">
    <property type="entry name" value="von Willebrand factor, type A domain"/>
    <property type="match status" value="1"/>
</dbReference>
<dbReference type="EMBL" id="FRDI01000018">
    <property type="protein sequence ID" value="SHN72731.1"/>
    <property type="molecule type" value="Genomic_DNA"/>
</dbReference>